<gene>
    <name evidence="1" type="ORF">ACFSQ0_08775</name>
</gene>
<sequence>MKNLFRIPLAMFVASLILVGCSKDGVQEETVNSNNTFNSTLSVDMTPEEESLKFFRKHMAVVDARVRSLSSEKFVREIYLANFSEESWSKNKIGLGGYPFSDDGEGNDLIANDGIYTSLEEYAYKEEDNVEYDDEHPIVSYLDYVFKSQEFQHNEELIDLYYEYLADLQAESGSKPKKPEVELKAHVSGHCESVYFCSEGCIADWIWDELGCICFENCGDIDFSFDFNLSW</sequence>
<dbReference type="PROSITE" id="PS51257">
    <property type="entry name" value="PROKAR_LIPOPROTEIN"/>
    <property type="match status" value="1"/>
</dbReference>
<reference evidence="2" key="1">
    <citation type="journal article" date="2019" name="Int. J. Syst. Evol. Microbiol.">
        <title>The Global Catalogue of Microorganisms (GCM) 10K type strain sequencing project: providing services to taxonomists for standard genome sequencing and annotation.</title>
        <authorList>
            <consortium name="The Broad Institute Genomics Platform"/>
            <consortium name="The Broad Institute Genome Sequencing Center for Infectious Disease"/>
            <person name="Wu L."/>
            <person name="Ma J."/>
        </authorList>
    </citation>
    <scope>NUCLEOTIDE SEQUENCE [LARGE SCALE GENOMIC DNA]</scope>
    <source>
        <strain evidence="2">KCTC 42255</strain>
    </source>
</reference>
<evidence type="ECO:0000313" key="2">
    <source>
        <dbReference type="Proteomes" id="UP001597357"/>
    </source>
</evidence>
<dbReference type="Proteomes" id="UP001597357">
    <property type="component" value="Unassembled WGS sequence"/>
</dbReference>
<dbReference type="RefSeq" id="WP_379047060.1">
    <property type="nucleotide sequence ID" value="NZ_JBHULZ010000041.1"/>
</dbReference>
<evidence type="ECO:0000313" key="1">
    <source>
        <dbReference type="EMBL" id="MFD2698082.1"/>
    </source>
</evidence>
<organism evidence="1 2">
    <name type="scientific">Mesonia sediminis</name>
    <dbReference type="NCBI Taxonomy" id="1703946"/>
    <lineage>
        <taxon>Bacteria</taxon>
        <taxon>Pseudomonadati</taxon>
        <taxon>Bacteroidota</taxon>
        <taxon>Flavobacteriia</taxon>
        <taxon>Flavobacteriales</taxon>
        <taxon>Flavobacteriaceae</taxon>
        <taxon>Mesonia</taxon>
    </lineage>
</organism>
<protein>
    <recommendedName>
        <fullName evidence="3">Lipoprotein</fullName>
    </recommendedName>
</protein>
<proteinExistence type="predicted"/>
<accession>A0ABW5SED1</accession>
<evidence type="ECO:0008006" key="3">
    <source>
        <dbReference type="Google" id="ProtNLM"/>
    </source>
</evidence>
<dbReference type="EMBL" id="JBHULZ010000041">
    <property type="protein sequence ID" value="MFD2698082.1"/>
    <property type="molecule type" value="Genomic_DNA"/>
</dbReference>
<keyword evidence="2" id="KW-1185">Reference proteome</keyword>
<comment type="caution">
    <text evidence="1">The sequence shown here is derived from an EMBL/GenBank/DDBJ whole genome shotgun (WGS) entry which is preliminary data.</text>
</comment>
<name>A0ABW5SED1_9FLAO</name>